<dbReference type="Proteomes" id="UP000699462">
    <property type="component" value="Unassembled WGS sequence"/>
</dbReference>
<feature type="transmembrane region" description="Helical" evidence="4">
    <location>
        <begin position="491"/>
        <end position="511"/>
    </location>
</feature>
<feature type="transmembrane region" description="Helical" evidence="4">
    <location>
        <begin position="429"/>
        <end position="452"/>
    </location>
</feature>
<evidence type="ECO:0000256" key="2">
    <source>
        <dbReference type="ARBA" id="ARBA00023170"/>
    </source>
</evidence>
<dbReference type="GO" id="GO:0016020">
    <property type="term" value="C:membrane"/>
    <property type="evidence" value="ECO:0007669"/>
    <property type="project" value="InterPro"/>
</dbReference>
<dbReference type="EMBL" id="JTDF01007290">
    <property type="protein sequence ID" value="KAF8565122.1"/>
    <property type="molecule type" value="Genomic_DNA"/>
</dbReference>
<keyword evidence="1" id="KW-0217">Developmental protein</keyword>
<reference evidence="6 7" key="1">
    <citation type="submission" date="2019-07" db="EMBL/GenBank/DDBJ databases">
        <title>Annotation for the trematode Paragonimus westermani.</title>
        <authorList>
            <person name="Choi Y.-J."/>
        </authorList>
    </citation>
    <scope>NUCLEOTIDE SEQUENCE [LARGE SCALE GENOMIC DNA]</scope>
    <source>
        <strain evidence="6">180907_Pwestermani</strain>
    </source>
</reference>
<dbReference type="GO" id="GO:0035567">
    <property type="term" value="P:non-canonical Wnt signaling pathway"/>
    <property type="evidence" value="ECO:0007669"/>
    <property type="project" value="TreeGrafter"/>
</dbReference>
<name>A0A8T0DCF6_9TREM</name>
<dbReference type="GO" id="GO:0060070">
    <property type="term" value="P:canonical Wnt signaling pathway"/>
    <property type="evidence" value="ECO:0007669"/>
    <property type="project" value="TreeGrafter"/>
</dbReference>
<feature type="region of interest" description="Disordered" evidence="3">
    <location>
        <begin position="334"/>
        <end position="354"/>
    </location>
</feature>
<feature type="transmembrane region" description="Helical" evidence="4">
    <location>
        <begin position="304"/>
        <end position="323"/>
    </location>
</feature>
<comment type="caution">
    <text evidence="6">The sequence shown here is derived from an EMBL/GenBank/DDBJ whole genome shotgun (WGS) entry which is preliminary data.</text>
</comment>
<dbReference type="Pfam" id="PF01534">
    <property type="entry name" value="Frizzled"/>
    <property type="match status" value="2"/>
</dbReference>
<dbReference type="OrthoDB" id="5959102at2759"/>
<keyword evidence="2" id="KW-0675">Receptor</keyword>
<evidence type="ECO:0000256" key="4">
    <source>
        <dbReference type="SAM" id="Phobius"/>
    </source>
</evidence>
<feature type="domain" description="Frizzled/Smoothened 7TM" evidence="5">
    <location>
        <begin position="184"/>
        <end position="529"/>
    </location>
</feature>
<feature type="region of interest" description="Disordered" evidence="3">
    <location>
        <begin position="161"/>
        <end position="196"/>
    </location>
</feature>
<keyword evidence="7" id="KW-1185">Reference proteome</keyword>
<evidence type="ECO:0000313" key="6">
    <source>
        <dbReference type="EMBL" id="KAF8565122.1"/>
    </source>
</evidence>
<dbReference type="InterPro" id="IPR000539">
    <property type="entry name" value="Frizzled/Smoothened_7TM"/>
</dbReference>
<feature type="compositionally biased region" description="Low complexity" evidence="3">
    <location>
        <begin position="336"/>
        <end position="348"/>
    </location>
</feature>
<keyword evidence="4" id="KW-0812">Transmembrane</keyword>
<keyword evidence="4" id="KW-1133">Transmembrane helix</keyword>
<gene>
    <name evidence="6" type="ORF">P879_01648</name>
</gene>
<evidence type="ECO:0000256" key="3">
    <source>
        <dbReference type="SAM" id="MobiDB-lite"/>
    </source>
</evidence>
<keyword evidence="4" id="KW-0472">Membrane</keyword>
<dbReference type="GO" id="GO:0017147">
    <property type="term" value="F:Wnt-protein binding"/>
    <property type="evidence" value="ECO:0007669"/>
    <property type="project" value="TreeGrafter"/>
</dbReference>
<evidence type="ECO:0000313" key="7">
    <source>
        <dbReference type="Proteomes" id="UP000699462"/>
    </source>
</evidence>
<dbReference type="Gene3D" id="1.20.1070.10">
    <property type="entry name" value="Rhodopsin 7-helix transmembrane proteins"/>
    <property type="match status" value="1"/>
</dbReference>
<sequence>MQGHEEERDRFRRFRPLGTKFRSKGKINYHQSLMNLTQTNEVMQEVTHEVKRVEPKDTGIGRRIPKFFRWVGVKKNVPDQNVKTTDVFEVALSNDALTDKGFIGNLGIGQYIAADDNAFLSCETTDDNLAQHQAGHSKSMVNLSSIAPWTTQFTSDPVQTYSPRRLSVADSDRDSCSTSSTGDPYGTSPTSRTHLSVADTRGHGTKRNVSIPDIIKILFINRLPLDEEIVGTDTLTNADLPPESRRGLETTQCDMFLPGWFLTGQTQLATDTTYSVDADELISMCGVGRQNTRAMGAFVVGPQVTMSVFGLLTLLVGLIVLVIQRKRNTCHLRFPSSNSSSTSANKSAELQTNATNNRRLSGQKAVSLVKPNGGISYKPSHLGSHASPTNPIAGSYLYTQLAGNRFYDSSKTTGKYGWYLSGDSLGMRLGLFCFLYMFPAVCVMLCDIYEYLCREKWLRETSYKAKDQLHTLAFPPKLWKPNEVIGPSPEIFMLRIFMSLVPGFTCSLWVWSVKGCRPWKRFCSTMCCVLRGFDCRTCSRHPSSSMSASHTNSGELEFNFPSINQPDSTGLNDTHFRLAEHLHRSTHTSHPYAIYQYYSNSSFKPPQNQCSGLEEPNVPLWKTPTNGLDPCTVQTSVTLNGVETQHSNATTPGYYSQAKVGSMIEPHMSDTFSEESPIPPPLPVSTRPQLPLRGDPCVGASTSQVSILTMPLYGVGQGGIVASPTTAVVNFVTPTKHHVSGR</sequence>
<dbReference type="InterPro" id="IPR015526">
    <property type="entry name" value="Frizzled/SFRP"/>
</dbReference>
<evidence type="ECO:0000256" key="1">
    <source>
        <dbReference type="ARBA" id="ARBA00022473"/>
    </source>
</evidence>
<dbReference type="SMART" id="SM01330">
    <property type="entry name" value="Frizzled"/>
    <property type="match status" value="1"/>
</dbReference>
<dbReference type="PANTHER" id="PTHR11309">
    <property type="entry name" value="FRIZZLED"/>
    <property type="match status" value="1"/>
</dbReference>
<proteinExistence type="predicted"/>
<protein>
    <recommendedName>
        <fullName evidence="5">Frizzled/Smoothened 7TM domain-containing protein</fullName>
    </recommendedName>
</protein>
<accession>A0A8T0DCF6</accession>
<evidence type="ECO:0000259" key="5">
    <source>
        <dbReference type="SMART" id="SM01330"/>
    </source>
</evidence>
<dbReference type="GO" id="GO:0005615">
    <property type="term" value="C:extracellular space"/>
    <property type="evidence" value="ECO:0007669"/>
    <property type="project" value="TreeGrafter"/>
</dbReference>
<dbReference type="PANTHER" id="PTHR11309:SF99">
    <property type="entry name" value="FRIZZLED-4"/>
    <property type="match status" value="1"/>
</dbReference>
<dbReference type="AlphaFoldDB" id="A0A8T0DCF6"/>
<organism evidence="6 7">
    <name type="scientific">Paragonimus westermani</name>
    <dbReference type="NCBI Taxonomy" id="34504"/>
    <lineage>
        <taxon>Eukaryota</taxon>
        <taxon>Metazoa</taxon>
        <taxon>Spiralia</taxon>
        <taxon>Lophotrochozoa</taxon>
        <taxon>Platyhelminthes</taxon>
        <taxon>Trematoda</taxon>
        <taxon>Digenea</taxon>
        <taxon>Plagiorchiida</taxon>
        <taxon>Troglotremata</taxon>
        <taxon>Troglotrematidae</taxon>
        <taxon>Paragonimus</taxon>
    </lineage>
</organism>